<keyword evidence="5" id="KW-1185">Reference proteome</keyword>
<feature type="chain" id="PRO_5033436914" evidence="1">
    <location>
        <begin position="19"/>
        <end position="241"/>
    </location>
</feature>
<proteinExistence type="predicted"/>
<evidence type="ECO:0000259" key="2">
    <source>
        <dbReference type="Pfam" id="PF13472"/>
    </source>
</evidence>
<dbReference type="InterPro" id="IPR013830">
    <property type="entry name" value="SGNH_hydro"/>
</dbReference>
<name>A0A485KJT1_9STRA</name>
<dbReference type="InterPro" id="IPR045136">
    <property type="entry name" value="Iah1-like"/>
</dbReference>
<feature type="signal peptide" evidence="1">
    <location>
        <begin position="1"/>
        <end position="18"/>
    </location>
</feature>
<accession>A0A485KJT1</accession>
<dbReference type="OrthoDB" id="671439at2759"/>
<dbReference type="AlphaFoldDB" id="A0A485KJT1"/>
<evidence type="ECO:0000313" key="5">
    <source>
        <dbReference type="Proteomes" id="UP000332933"/>
    </source>
</evidence>
<evidence type="ECO:0000313" key="3">
    <source>
        <dbReference type="EMBL" id="KAF0701250.1"/>
    </source>
</evidence>
<feature type="domain" description="SGNH hydrolase-type esterase" evidence="2">
    <location>
        <begin position="37"/>
        <end position="213"/>
    </location>
</feature>
<protein>
    <submittedName>
        <fullName evidence="4">Aste57867_8244 protein</fullName>
    </submittedName>
</protein>
<sequence length="241" mass="26536">MSKLVFTMVVLLASMALARVVPDVPVQPPGSIPSILFLGDSNTELASYPETLGFQVQFTKDYIRKADIINRGHSGWNTHDWVDNLQRLVADWSPKPPSLVVIMMGSNDAALPDGWNHWQHVPLDTYASNVQTLVSSIQGNWSSRILLVTPLPFDDQAPAWQGSRTNAAMGQYAAKIATTAQLLDVPVLDLWTSLQDSIATIFYDGLHLNRDGNLAVHNRMRDAIASAYPSLAPANLPIYYP</sequence>
<reference evidence="4 5" key="1">
    <citation type="submission" date="2019-03" db="EMBL/GenBank/DDBJ databases">
        <authorList>
            <person name="Gaulin E."/>
            <person name="Dumas B."/>
        </authorList>
    </citation>
    <scope>NUCLEOTIDE SEQUENCE [LARGE SCALE GENOMIC DNA]</scope>
    <source>
        <strain evidence="4">CBS 568.67</strain>
    </source>
</reference>
<dbReference type="SUPFAM" id="SSF52266">
    <property type="entry name" value="SGNH hydrolase"/>
    <property type="match status" value="1"/>
</dbReference>
<dbReference type="PANTHER" id="PTHR14209">
    <property type="entry name" value="ISOAMYL ACETATE-HYDROLYZING ESTERASE 1"/>
    <property type="match status" value="1"/>
</dbReference>
<gene>
    <name evidence="4" type="primary">Aste57867_8244</name>
    <name evidence="3" type="ORF">As57867_008213</name>
    <name evidence="4" type="ORF">ASTE57867_8244</name>
</gene>
<dbReference type="InterPro" id="IPR036514">
    <property type="entry name" value="SGNH_hydro_sf"/>
</dbReference>
<dbReference type="EMBL" id="VJMH01005095">
    <property type="protein sequence ID" value="KAF0701250.1"/>
    <property type="molecule type" value="Genomic_DNA"/>
</dbReference>
<keyword evidence="1" id="KW-0732">Signal</keyword>
<dbReference type="Gene3D" id="3.40.50.1110">
    <property type="entry name" value="SGNH hydrolase"/>
    <property type="match status" value="1"/>
</dbReference>
<evidence type="ECO:0000313" key="4">
    <source>
        <dbReference type="EMBL" id="VFT85131.1"/>
    </source>
</evidence>
<dbReference type="Proteomes" id="UP000332933">
    <property type="component" value="Unassembled WGS sequence"/>
</dbReference>
<dbReference type="EMBL" id="CAADRA010005116">
    <property type="protein sequence ID" value="VFT85131.1"/>
    <property type="molecule type" value="Genomic_DNA"/>
</dbReference>
<organism evidence="4 5">
    <name type="scientific">Aphanomyces stellatus</name>
    <dbReference type="NCBI Taxonomy" id="120398"/>
    <lineage>
        <taxon>Eukaryota</taxon>
        <taxon>Sar</taxon>
        <taxon>Stramenopiles</taxon>
        <taxon>Oomycota</taxon>
        <taxon>Saprolegniomycetes</taxon>
        <taxon>Saprolegniales</taxon>
        <taxon>Verrucalvaceae</taxon>
        <taxon>Aphanomyces</taxon>
    </lineage>
</organism>
<reference evidence="3" key="2">
    <citation type="submission" date="2019-06" db="EMBL/GenBank/DDBJ databases">
        <title>Genomics analysis of Aphanomyces spp. identifies a new class of oomycete effector associated with host adaptation.</title>
        <authorList>
            <person name="Gaulin E."/>
        </authorList>
    </citation>
    <scope>NUCLEOTIDE SEQUENCE</scope>
    <source>
        <strain evidence="3">CBS 578.67</strain>
    </source>
</reference>
<dbReference type="Pfam" id="PF13472">
    <property type="entry name" value="Lipase_GDSL_2"/>
    <property type="match status" value="1"/>
</dbReference>
<dbReference type="PANTHER" id="PTHR14209:SF19">
    <property type="entry name" value="ISOAMYL ACETATE-HYDROLYZING ESTERASE 1 HOMOLOG"/>
    <property type="match status" value="1"/>
</dbReference>
<evidence type="ECO:0000256" key="1">
    <source>
        <dbReference type="SAM" id="SignalP"/>
    </source>
</evidence>